<proteinExistence type="predicted"/>
<gene>
    <name evidence="2" type="ORF">AB0I59_10005</name>
</gene>
<keyword evidence="2" id="KW-0251">Elongation factor</keyword>
<keyword evidence="2" id="KW-0648">Protein biosynthesis</keyword>
<keyword evidence="3" id="KW-1185">Reference proteome</keyword>
<dbReference type="EMBL" id="JBFALK010000004">
    <property type="protein sequence ID" value="MEV0968956.1"/>
    <property type="molecule type" value="Genomic_DNA"/>
</dbReference>
<dbReference type="GO" id="GO:0003746">
    <property type="term" value="F:translation elongation factor activity"/>
    <property type="evidence" value="ECO:0007669"/>
    <property type="project" value="UniProtKB-KW"/>
</dbReference>
<dbReference type="PANTHER" id="PTHR30437:SF4">
    <property type="entry name" value="TRANSCRIPTION ELONGATION FACTOR GREA"/>
    <property type="match status" value="1"/>
</dbReference>
<feature type="domain" description="Transcription elongation factor GreA/GreB C-terminal" evidence="1">
    <location>
        <begin position="75"/>
        <end position="148"/>
    </location>
</feature>
<dbReference type="InterPro" id="IPR001437">
    <property type="entry name" value="Tscrpt_elong_fac_GreA/B_C"/>
</dbReference>
<dbReference type="RefSeq" id="WP_061258238.1">
    <property type="nucleotide sequence ID" value="NZ_JBFALK010000004.1"/>
</dbReference>
<name>A0ABV3GBY3_MICGL</name>
<comment type="caution">
    <text evidence="2">The sequence shown here is derived from an EMBL/GenBank/DDBJ whole genome shotgun (WGS) entry which is preliminary data.</text>
</comment>
<sequence>MTNTQRTWLTQNAYDRLREELAGLLAHRAGEGDGAAPHDPDSNEEIMGRERRQARIHQLQDLLKSAVVGEDPPDDGVAEPGMVLTVRYDGEDETETFLMGLRDESVDGDIPVYSPNSPLGTALTGAREGEQRTYELPNGRTMRVTLVKAVPYGHHTSH</sequence>
<evidence type="ECO:0000313" key="2">
    <source>
        <dbReference type="EMBL" id="MEV0968956.1"/>
    </source>
</evidence>
<dbReference type="Gene3D" id="3.10.50.30">
    <property type="entry name" value="Transcription elongation factor, GreA/GreB, C-terminal domain"/>
    <property type="match status" value="1"/>
</dbReference>
<dbReference type="InterPro" id="IPR036953">
    <property type="entry name" value="GreA/GreB_C_sf"/>
</dbReference>
<protein>
    <submittedName>
        <fullName evidence="2">GreA/GreB family elongation factor</fullName>
    </submittedName>
</protein>
<dbReference type="InterPro" id="IPR023459">
    <property type="entry name" value="Tscrpt_elong_fac_GreA/B_fam"/>
</dbReference>
<dbReference type="PIRSF" id="PIRSF006092">
    <property type="entry name" value="GreA_GreB"/>
    <property type="match status" value="1"/>
</dbReference>
<dbReference type="Pfam" id="PF01272">
    <property type="entry name" value="GreA_GreB"/>
    <property type="match status" value="1"/>
</dbReference>
<organism evidence="2 3">
    <name type="scientific">Microtetraspora glauca</name>
    <dbReference type="NCBI Taxonomy" id="1996"/>
    <lineage>
        <taxon>Bacteria</taxon>
        <taxon>Bacillati</taxon>
        <taxon>Actinomycetota</taxon>
        <taxon>Actinomycetes</taxon>
        <taxon>Streptosporangiales</taxon>
        <taxon>Streptosporangiaceae</taxon>
        <taxon>Microtetraspora</taxon>
    </lineage>
</organism>
<evidence type="ECO:0000259" key="1">
    <source>
        <dbReference type="Pfam" id="PF01272"/>
    </source>
</evidence>
<dbReference type="Proteomes" id="UP001551675">
    <property type="component" value="Unassembled WGS sequence"/>
</dbReference>
<dbReference type="SUPFAM" id="SSF54534">
    <property type="entry name" value="FKBP-like"/>
    <property type="match status" value="1"/>
</dbReference>
<accession>A0ABV3GBY3</accession>
<evidence type="ECO:0000313" key="3">
    <source>
        <dbReference type="Proteomes" id="UP001551675"/>
    </source>
</evidence>
<reference evidence="2 3" key="1">
    <citation type="submission" date="2024-06" db="EMBL/GenBank/DDBJ databases">
        <title>The Natural Products Discovery Center: Release of the First 8490 Sequenced Strains for Exploring Actinobacteria Biosynthetic Diversity.</title>
        <authorList>
            <person name="Kalkreuter E."/>
            <person name="Kautsar S.A."/>
            <person name="Yang D."/>
            <person name="Bader C.D."/>
            <person name="Teijaro C.N."/>
            <person name="Fluegel L."/>
            <person name="Davis C.M."/>
            <person name="Simpson J.R."/>
            <person name="Lauterbach L."/>
            <person name="Steele A.D."/>
            <person name="Gui C."/>
            <person name="Meng S."/>
            <person name="Li G."/>
            <person name="Viehrig K."/>
            <person name="Ye F."/>
            <person name="Su P."/>
            <person name="Kiefer A.F."/>
            <person name="Nichols A."/>
            <person name="Cepeda A.J."/>
            <person name="Yan W."/>
            <person name="Fan B."/>
            <person name="Jiang Y."/>
            <person name="Adhikari A."/>
            <person name="Zheng C.-J."/>
            <person name="Schuster L."/>
            <person name="Cowan T.M."/>
            <person name="Smanski M.J."/>
            <person name="Chevrette M.G."/>
            <person name="De Carvalho L.P.S."/>
            <person name="Shen B."/>
        </authorList>
    </citation>
    <scope>NUCLEOTIDE SEQUENCE [LARGE SCALE GENOMIC DNA]</scope>
    <source>
        <strain evidence="2 3">NPDC050100</strain>
    </source>
</reference>
<dbReference type="PANTHER" id="PTHR30437">
    <property type="entry name" value="TRANSCRIPTION ELONGATION FACTOR GREA"/>
    <property type="match status" value="1"/>
</dbReference>